<dbReference type="AlphaFoldDB" id="A0A6M5Y5I2"/>
<sequence>MASGGTNLYFIALLPDQIIQDEVTAFKQEAQARFGSGHALRSPPHITLVPPFRSHLSDFSALQASADEQEPFSVQLRDFERFGNRVIFVNVVPEPALLTCQAQIADFCHQQFGISPDPRPFHPHMTVAFKDLERAVFPNAWAYFSAQAYERMFTADAFTLLMHTGQQWEIKHRFAFR</sequence>
<dbReference type="EMBL" id="CP053435">
    <property type="protein sequence ID" value="QJW88471.1"/>
    <property type="molecule type" value="Genomic_DNA"/>
</dbReference>
<dbReference type="Gene3D" id="3.90.1140.10">
    <property type="entry name" value="Cyclic phosphodiesterase"/>
    <property type="match status" value="1"/>
</dbReference>
<accession>A0A6M5Y5I2</accession>
<dbReference type="Proteomes" id="UP000502756">
    <property type="component" value="Chromosome"/>
</dbReference>
<reference evidence="1 2" key="1">
    <citation type="submission" date="2020-05" db="EMBL/GenBank/DDBJ databases">
        <title>Genome sequencing of Spirosoma sp. TS118.</title>
        <authorList>
            <person name="Lee J.-H."/>
            <person name="Jeong S."/>
            <person name="Zhao L."/>
            <person name="Jung J.-H."/>
            <person name="Kim M.-K."/>
            <person name="Lim S."/>
        </authorList>
    </citation>
    <scope>NUCLEOTIDE SEQUENCE [LARGE SCALE GENOMIC DNA]</scope>
    <source>
        <strain evidence="1 2">TS118</strain>
    </source>
</reference>
<organism evidence="1 2">
    <name type="scientific">Spirosoma taeanense</name>
    <dbReference type="NCBI Taxonomy" id="2735870"/>
    <lineage>
        <taxon>Bacteria</taxon>
        <taxon>Pseudomonadati</taxon>
        <taxon>Bacteroidota</taxon>
        <taxon>Cytophagia</taxon>
        <taxon>Cytophagales</taxon>
        <taxon>Cytophagaceae</taxon>
        <taxon>Spirosoma</taxon>
    </lineage>
</organism>
<dbReference type="RefSeq" id="WP_171738308.1">
    <property type="nucleotide sequence ID" value="NZ_CP053435.1"/>
</dbReference>
<dbReference type="PANTHER" id="PTHR40037:SF1">
    <property type="entry name" value="PHOSPHOESTERASE SAOUHSC_00951-RELATED"/>
    <property type="match status" value="1"/>
</dbReference>
<evidence type="ECO:0000313" key="1">
    <source>
        <dbReference type="EMBL" id="QJW88471.1"/>
    </source>
</evidence>
<name>A0A6M5Y5I2_9BACT</name>
<dbReference type="GO" id="GO:0016874">
    <property type="term" value="F:ligase activity"/>
    <property type="evidence" value="ECO:0007669"/>
    <property type="project" value="UniProtKB-KW"/>
</dbReference>
<dbReference type="Pfam" id="PF13563">
    <property type="entry name" value="2_5_RNA_ligase2"/>
    <property type="match status" value="1"/>
</dbReference>
<keyword evidence="2" id="KW-1185">Reference proteome</keyword>
<dbReference type="SUPFAM" id="SSF55144">
    <property type="entry name" value="LigT-like"/>
    <property type="match status" value="1"/>
</dbReference>
<dbReference type="KEGG" id="stae:HNV11_03330"/>
<dbReference type="PANTHER" id="PTHR40037">
    <property type="entry name" value="PHOSPHOESTERASE YJCG-RELATED"/>
    <property type="match status" value="1"/>
</dbReference>
<proteinExistence type="predicted"/>
<dbReference type="InterPro" id="IPR009097">
    <property type="entry name" value="Cyclic_Pdiesterase"/>
</dbReference>
<protein>
    <submittedName>
        <fullName evidence="1">2'-5' RNA ligase family protein</fullName>
    </submittedName>
</protein>
<evidence type="ECO:0000313" key="2">
    <source>
        <dbReference type="Proteomes" id="UP000502756"/>
    </source>
</evidence>
<dbReference type="InterPro" id="IPR050580">
    <property type="entry name" value="2H_phosphoesterase_YjcG-like"/>
</dbReference>
<keyword evidence="1" id="KW-0436">Ligase</keyword>
<gene>
    <name evidence="1" type="ORF">HNV11_03330</name>
</gene>